<evidence type="ECO:0000256" key="1">
    <source>
        <dbReference type="ARBA" id="ARBA00023268"/>
    </source>
</evidence>
<dbReference type="InterPro" id="IPR043502">
    <property type="entry name" value="DNA/RNA_pol_sf"/>
</dbReference>
<keyword evidence="4" id="KW-1185">Reference proteome</keyword>
<sequence>MDQAKFQQIINWPTPRNLKALQSFLGFANFDHSFTKNYSKKISSLASLLKKYSHFPLNEEALRQFNQLKEAFTTSPILFHFSSSLPTIVVTNASAYALGSVLSYVSDSGKSPISFDSPKLLQEDLKY</sequence>
<evidence type="ECO:0000313" key="3">
    <source>
        <dbReference type="EMBL" id="MBW0577651.1"/>
    </source>
</evidence>
<dbReference type="EMBL" id="AVOT02101066">
    <property type="protein sequence ID" value="MBW0577651.1"/>
    <property type="molecule type" value="Genomic_DNA"/>
</dbReference>
<dbReference type="PANTHER" id="PTHR37984:SF5">
    <property type="entry name" value="PROTEIN NYNRIN-LIKE"/>
    <property type="match status" value="1"/>
</dbReference>
<dbReference type="Proteomes" id="UP000765509">
    <property type="component" value="Unassembled WGS sequence"/>
</dbReference>
<organism evidence="3 4">
    <name type="scientific">Austropuccinia psidii MF-1</name>
    <dbReference type="NCBI Taxonomy" id="1389203"/>
    <lineage>
        <taxon>Eukaryota</taxon>
        <taxon>Fungi</taxon>
        <taxon>Dikarya</taxon>
        <taxon>Basidiomycota</taxon>
        <taxon>Pucciniomycotina</taxon>
        <taxon>Pucciniomycetes</taxon>
        <taxon>Pucciniales</taxon>
        <taxon>Sphaerophragmiaceae</taxon>
        <taxon>Austropuccinia</taxon>
    </lineage>
</organism>
<feature type="domain" description="Reverse transcriptase/retrotransposon-derived protein RNase H-like" evidence="2">
    <location>
        <begin position="58"/>
        <end position="127"/>
    </location>
</feature>
<dbReference type="GO" id="GO:0003824">
    <property type="term" value="F:catalytic activity"/>
    <property type="evidence" value="ECO:0007669"/>
    <property type="project" value="UniProtKB-KW"/>
</dbReference>
<dbReference type="InterPro" id="IPR041577">
    <property type="entry name" value="RT_RNaseH_2"/>
</dbReference>
<accession>A0A9Q3KBS4</accession>
<evidence type="ECO:0000259" key="2">
    <source>
        <dbReference type="Pfam" id="PF17919"/>
    </source>
</evidence>
<dbReference type="AlphaFoldDB" id="A0A9Q3KBS4"/>
<dbReference type="InterPro" id="IPR043128">
    <property type="entry name" value="Rev_trsase/Diguanyl_cyclase"/>
</dbReference>
<dbReference type="OrthoDB" id="3018369at2759"/>
<keyword evidence="1" id="KW-0511">Multifunctional enzyme</keyword>
<dbReference type="InterPro" id="IPR050951">
    <property type="entry name" value="Retrovirus_Pol_polyprotein"/>
</dbReference>
<proteinExistence type="predicted"/>
<comment type="caution">
    <text evidence="3">The sequence shown here is derived from an EMBL/GenBank/DDBJ whole genome shotgun (WGS) entry which is preliminary data.</text>
</comment>
<name>A0A9Q3KBS4_9BASI</name>
<dbReference type="SUPFAM" id="SSF56672">
    <property type="entry name" value="DNA/RNA polymerases"/>
    <property type="match status" value="1"/>
</dbReference>
<gene>
    <name evidence="3" type="ORF">O181_117366</name>
</gene>
<reference evidence="3" key="1">
    <citation type="submission" date="2021-03" db="EMBL/GenBank/DDBJ databases">
        <title>Draft genome sequence of rust myrtle Austropuccinia psidii MF-1, a brazilian biotype.</title>
        <authorList>
            <person name="Quecine M.C."/>
            <person name="Pachon D.M.R."/>
            <person name="Bonatelli M.L."/>
            <person name="Correr F.H."/>
            <person name="Franceschini L.M."/>
            <person name="Leite T.F."/>
            <person name="Margarido G.R.A."/>
            <person name="Almeida C.A."/>
            <person name="Ferrarezi J.A."/>
            <person name="Labate C.A."/>
        </authorList>
    </citation>
    <scope>NUCLEOTIDE SEQUENCE</scope>
    <source>
        <strain evidence="3">MF-1</strain>
    </source>
</reference>
<protein>
    <recommendedName>
        <fullName evidence="2">Reverse transcriptase/retrotransposon-derived protein RNase H-like domain-containing protein</fullName>
    </recommendedName>
</protein>
<evidence type="ECO:0000313" key="4">
    <source>
        <dbReference type="Proteomes" id="UP000765509"/>
    </source>
</evidence>
<dbReference type="PANTHER" id="PTHR37984">
    <property type="entry name" value="PROTEIN CBG26694"/>
    <property type="match status" value="1"/>
</dbReference>
<dbReference type="FunFam" id="3.30.70.270:FF:000020">
    <property type="entry name" value="Transposon Tf2-6 polyprotein-like Protein"/>
    <property type="match status" value="1"/>
</dbReference>
<dbReference type="Gene3D" id="3.30.70.270">
    <property type="match status" value="1"/>
</dbReference>
<dbReference type="Pfam" id="PF17919">
    <property type="entry name" value="RT_RNaseH_2"/>
    <property type="match status" value="1"/>
</dbReference>